<dbReference type="Pfam" id="PF02784">
    <property type="entry name" value="Orn_Arg_deC_N"/>
    <property type="match status" value="1"/>
</dbReference>
<evidence type="ECO:0000256" key="3">
    <source>
        <dbReference type="ARBA" id="ARBA00022898"/>
    </source>
</evidence>
<dbReference type="Gene3D" id="3.20.20.10">
    <property type="entry name" value="Alanine racemase"/>
    <property type="match status" value="1"/>
</dbReference>
<dbReference type="PRINTS" id="PR01182">
    <property type="entry name" value="ORNDCRBXLASE"/>
</dbReference>
<evidence type="ECO:0000256" key="2">
    <source>
        <dbReference type="ARBA" id="ARBA00008872"/>
    </source>
</evidence>
<sequence length="416" mass="47062">MDPGTLAEIQKFCEIADQKNEDSPFLVFDVDDVVWKVKHWREKMPRIDPHYAVKCNGDHVLLRTLAALKVGFDCASKVEIETIVNLDVPADRIIYANTIKGFSHLRRAAELKVDFMTFDCEEELLKIKDLYPSAKLILRLKMTTSSGFIKMNDKFGCDEAEVPHLLDVALKQKLSVVGVSFHIGCMIKDPYDYAIAIKMCRKVFDTAEKKGITMYILDIGGGFSGFKPSSSDKKETFAEIAAVINQVIDEHFPSNGSFKIIAEPGRYFALTAFTLCSKIIGKKKRFIDNEEDTMYIINEGVYGLFIHRIFHDIKPVMKEISSSSKPKRSSVWGQSCDPLDVILEKCMMPDLKVGDWIVFEEMGAYTIACASNFNGFEKAKVERVASQKTLTELEKMAGSETSRILYEEIKLKEMDN</sequence>
<evidence type="ECO:0000256" key="6">
    <source>
        <dbReference type="ARBA" id="ARBA00037173"/>
    </source>
</evidence>
<comment type="cofactor">
    <cofactor evidence="1 7">
        <name>pyridoxal 5'-phosphate</name>
        <dbReference type="ChEBI" id="CHEBI:597326"/>
    </cofactor>
</comment>
<dbReference type="InterPro" id="IPR029066">
    <property type="entry name" value="PLP-binding_barrel"/>
</dbReference>
<evidence type="ECO:0000313" key="10">
    <source>
        <dbReference type="Proteomes" id="UP000807504"/>
    </source>
</evidence>
<reference evidence="9" key="1">
    <citation type="journal article" date="2020" name="bioRxiv">
        <title>Chromosome-level reference genome of the European wasp spider Argiope bruennichi: a resource for studies on range expansion and evolutionary adaptation.</title>
        <authorList>
            <person name="Sheffer M.M."/>
            <person name="Hoppe A."/>
            <person name="Krehenwinkel H."/>
            <person name="Uhl G."/>
            <person name="Kuss A.W."/>
            <person name="Jensen L."/>
            <person name="Jensen C."/>
            <person name="Gillespie R.G."/>
            <person name="Hoff K.J."/>
            <person name="Prost S."/>
        </authorList>
    </citation>
    <scope>NUCLEOTIDE SEQUENCE</scope>
</reference>
<comment type="caution">
    <text evidence="9">The sequence shown here is derived from an EMBL/GenBank/DDBJ whole genome shotgun (WGS) entry which is preliminary data.</text>
</comment>
<protein>
    <submittedName>
        <fullName evidence="9">Ornithine decarboxylase-like protein</fullName>
    </submittedName>
</protein>
<dbReference type="PANTHER" id="PTHR11482">
    <property type="entry name" value="ARGININE/DIAMINOPIMELATE/ORNITHINE DECARBOXYLASE"/>
    <property type="match status" value="1"/>
</dbReference>
<gene>
    <name evidence="9" type="ORF">HNY73_014100</name>
</gene>
<dbReference type="Gene3D" id="2.40.37.10">
    <property type="entry name" value="Lyase, Ornithine Decarboxylase, Chain A, domain 1"/>
    <property type="match status" value="1"/>
</dbReference>
<dbReference type="AlphaFoldDB" id="A0A8T0ET46"/>
<feature type="modified residue" description="N6-(pyridoxal phosphate)lysine" evidence="7">
    <location>
        <position position="54"/>
    </location>
</feature>
<dbReference type="InterPro" id="IPR000183">
    <property type="entry name" value="Orn/DAP/Arg_de-COase"/>
</dbReference>
<evidence type="ECO:0000256" key="5">
    <source>
        <dbReference type="ARBA" id="ARBA00023239"/>
    </source>
</evidence>
<reference evidence="9" key="2">
    <citation type="submission" date="2020-06" db="EMBL/GenBank/DDBJ databases">
        <authorList>
            <person name="Sheffer M."/>
        </authorList>
    </citation>
    <scope>NUCLEOTIDE SEQUENCE</scope>
</reference>
<comment type="similarity">
    <text evidence="2">Belongs to the Orn/Lys/Arg decarboxylase class-II family.</text>
</comment>
<dbReference type="PANTHER" id="PTHR11482:SF6">
    <property type="entry name" value="ORNITHINE DECARBOXYLASE 1-RELATED"/>
    <property type="match status" value="1"/>
</dbReference>
<dbReference type="InterPro" id="IPR002433">
    <property type="entry name" value="Orn_de-COase"/>
</dbReference>
<dbReference type="Proteomes" id="UP000807504">
    <property type="component" value="Unassembled WGS sequence"/>
</dbReference>
<name>A0A8T0ET46_ARGBR</name>
<dbReference type="InterPro" id="IPR022644">
    <property type="entry name" value="De-COase2_N"/>
</dbReference>
<dbReference type="GO" id="GO:0004586">
    <property type="term" value="F:ornithine decarboxylase activity"/>
    <property type="evidence" value="ECO:0007669"/>
    <property type="project" value="TreeGrafter"/>
</dbReference>
<organism evidence="9 10">
    <name type="scientific">Argiope bruennichi</name>
    <name type="common">Wasp spider</name>
    <name type="synonym">Aranea bruennichi</name>
    <dbReference type="NCBI Taxonomy" id="94029"/>
    <lineage>
        <taxon>Eukaryota</taxon>
        <taxon>Metazoa</taxon>
        <taxon>Ecdysozoa</taxon>
        <taxon>Arthropoda</taxon>
        <taxon>Chelicerata</taxon>
        <taxon>Arachnida</taxon>
        <taxon>Araneae</taxon>
        <taxon>Araneomorphae</taxon>
        <taxon>Entelegynae</taxon>
        <taxon>Araneoidea</taxon>
        <taxon>Araneidae</taxon>
        <taxon>Argiope</taxon>
    </lineage>
</organism>
<dbReference type="GO" id="GO:0033387">
    <property type="term" value="P:putrescine biosynthetic process from arginine, via ornithine"/>
    <property type="evidence" value="ECO:0007669"/>
    <property type="project" value="TreeGrafter"/>
</dbReference>
<proteinExistence type="inferred from homology"/>
<evidence type="ECO:0000313" key="9">
    <source>
        <dbReference type="EMBL" id="KAF8777189.1"/>
    </source>
</evidence>
<dbReference type="SUPFAM" id="SSF50621">
    <property type="entry name" value="Alanine racemase C-terminal domain-like"/>
    <property type="match status" value="1"/>
</dbReference>
<dbReference type="InterPro" id="IPR009006">
    <property type="entry name" value="Ala_racemase/Decarboxylase_C"/>
</dbReference>
<keyword evidence="4" id="KW-0620">Polyamine biosynthesis</keyword>
<evidence type="ECO:0000256" key="4">
    <source>
        <dbReference type="ARBA" id="ARBA00023115"/>
    </source>
</evidence>
<feature type="active site" description="Proton donor" evidence="7">
    <location>
        <position position="336"/>
    </location>
</feature>
<evidence type="ECO:0000256" key="7">
    <source>
        <dbReference type="PIRSR" id="PIRSR600183-50"/>
    </source>
</evidence>
<keyword evidence="10" id="KW-1185">Reference proteome</keyword>
<feature type="domain" description="Orn/DAP/Arg decarboxylase 2 N-terminal" evidence="8">
    <location>
        <begin position="31"/>
        <end position="269"/>
    </location>
</feature>
<dbReference type="PRINTS" id="PR01179">
    <property type="entry name" value="ODADCRBXLASE"/>
</dbReference>
<dbReference type="EMBL" id="JABXBU010002072">
    <property type="protein sequence ID" value="KAF8777189.1"/>
    <property type="molecule type" value="Genomic_DNA"/>
</dbReference>
<dbReference type="FunFam" id="3.20.20.10:FF:000005">
    <property type="entry name" value="Ornithine decarboxylase"/>
    <property type="match status" value="1"/>
</dbReference>
<evidence type="ECO:0000256" key="1">
    <source>
        <dbReference type="ARBA" id="ARBA00001933"/>
    </source>
</evidence>
<dbReference type="CDD" id="cd00622">
    <property type="entry name" value="PLPDE_III_ODC"/>
    <property type="match status" value="1"/>
</dbReference>
<keyword evidence="5" id="KW-0456">Lyase</keyword>
<accession>A0A8T0ET46</accession>
<dbReference type="GO" id="GO:0005737">
    <property type="term" value="C:cytoplasm"/>
    <property type="evidence" value="ECO:0007669"/>
    <property type="project" value="TreeGrafter"/>
</dbReference>
<evidence type="ECO:0000259" key="8">
    <source>
        <dbReference type="Pfam" id="PF02784"/>
    </source>
</evidence>
<comment type="function">
    <text evidence="6">Catalyzes the first and rate-limiting step of polyamine biosynthesis that converts ornithine into putrescine, which is the precursor for the polyamines, spermidine and spermine. Polyamines are essential for cell proliferation and are implicated in cellular processes, ranging from DNA replication to apoptosis.</text>
</comment>
<dbReference type="SUPFAM" id="SSF51419">
    <property type="entry name" value="PLP-binding barrel"/>
    <property type="match status" value="1"/>
</dbReference>
<keyword evidence="3 7" id="KW-0663">Pyridoxal phosphate</keyword>